<evidence type="ECO:0000256" key="1">
    <source>
        <dbReference type="ARBA" id="ARBA00010139"/>
    </source>
</evidence>
<dbReference type="Proteomes" id="UP001303115">
    <property type="component" value="Unassembled WGS sequence"/>
</dbReference>
<dbReference type="Gene3D" id="3.50.50.60">
    <property type="entry name" value="FAD/NAD(P)-binding domain"/>
    <property type="match status" value="3"/>
</dbReference>
<sequence length="935" mass="103017">MATNREYRGFHIDTVARIIRKTLLNEWLALPVAAAIARFNIDLTRLSLAQVARVALYLGSTGLLLSANTFLNKWAANNWTASRPGEWAHWEREIVVVTGGSSGIGAQVVKGLLARNPRTQIVIIDLAPLAWTPPAGMLGTNLHYYQADLSKPDAIRAVCARVRDEVGHPTVLVNNAGLVRGFSVLEGSYSDVEVTLKTNLTAPFLLIKEFLPDMVRNNHGHIVGVCSTSALMPPPDIVDYAASKAGVQALYEGLGMELRWRYNAPRVRLTNGVFNFIRTPLLSGNPSQPQFLAPILHVETVGEAIVDALYSGFGGVIYLPGIMRYIAMLSLAIIVLSDSHQPPTTMTPATSDSGPSESPTYTTFACIGTGFSGICLGATLARWHPSSGHDTQEPSLRLFSRDPDLGGTWLANAYPGAACDVPSALYSFSFASNPDWSRVLPPAGELHAYLGRVADAYGVREKTVFGVEIFRCKWVEERGRWRLWGRDLKKEKDGEGEVFVHECRFLFSGAGHFTQPRELGVPGLEGFGGEVFHSVRWRGDVDLAGKRVVLFGNGCTAAQIVPAIVGRTGHLTQVVRSKHWVYPPIDKRMPEAAKALLRVVPGLATAQRFLVYFLAEVDWKGFKLTEAGAKFRKSKRRKVEEYMRKTAPEKYHDILIPDFEVGCKRRIFDSNYLESLHAENLTLTNEGVTEILPNGVRMQSGEVVEADVIILANGFTTNQYLGGVEVIGQDGETLEEHWGSFGGPEAYNCTAVSGFPNMFFLLGPNTATGHTSAIMAIENAVNYSLRVLQPVLEGRASVANLKRSAEEDYANRMQSALKGTVWMSGCNNWYTRGPGGKVWNGMTYPWSQARYWYESLFPVWQDWEYTGKSDPVIVKRRDFGLWFLNFAVLMAAGLFAWARKNPDSLVASVIVSQASAALPGWKTWALGLLPKLRQS</sequence>
<keyword evidence="5" id="KW-1185">Reference proteome</keyword>
<proteinExistence type="inferred from homology"/>
<dbReference type="PRINTS" id="PR00081">
    <property type="entry name" value="GDHRDH"/>
</dbReference>
<dbReference type="InterPro" id="IPR051209">
    <property type="entry name" value="FAD-bind_Monooxygenase_sf"/>
</dbReference>
<dbReference type="SUPFAM" id="SSF51905">
    <property type="entry name" value="FAD/NAD(P)-binding domain"/>
    <property type="match status" value="1"/>
</dbReference>
<feature type="transmembrane region" description="Helical" evidence="3">
    <location>
        <begin position="879"/>
        <end position="898"/>
    </location>
</feature>
<dbReference type="PANTHER" id="PTHR42877:SF10">
    <property type="entry name" value="L-ORNITHINE N(5)-OXYGENASE"/>
    <property type="match status" value="1"/>
</dbReference>
<dbReference type="InterPro" id="IPR020904">
    <property type="entry name" value="Sc_DH/Rdtase_CS"/>
</dbReference>
<dbReference type="Gene3D" id="3.40.50.720">
    <property type="entry name" value="NAD(P)-binding Rossmann-like Domain"/>
    <property type="match status" value="1"/>
</dbReference>
<dbReference type="PROSITE" id="PS00061">
    <property type="entry name" value="ADH_SHORT"/>
    <property type="match status" value="1"/>
</dbReference>
<dbReference type="Pfam" id="PF00106">
    <property type="entry name" value="adh_short"/>
    <property type="match status" value="1"/>
</dbReference>
<comment type="similarity">
    <text evidence="1">Belongs to the FAD-binding monooxygenase family.</text>
</comment>
<name>A0AAN6PHG1_9PEZI</name>
<dbReference type="InterPro" id="IPR036291">
    <property type="entry name" value="NAD(P)-bd_dom_sf"/>
</dbReference>
<keyword evidence="3" id="KW-1133">Transmembrane helix</keyword>
<organism evidence="4 5">
    <name type="scientific">Parachaetomium inaequale</name>
    <dbReference type="NCBI Taxonomy" id="2588326"/>
    <lineage>
        <taxon>Eukaryota</taxon>
        <taxon>Fungi</taxon>
        <taxon>Dikarya</taxon>
        <taxon>Ascomycota</taxon>
        <taxon>Pezizomycotina</taxon>
        <taxon>Sordariomycetes</taxon>
        <taxon>Sordariomycetidae</taxon>
        <taxon>Sordariales</taxon>
        <taxon>Chaetomiaceae</taxon>
        <taxon>Parachaetomium</taxon>
    </lineage>
</organism>
<keyword evidence="4" id="KW-0560">Oxidoreductase</keyword>
<dbReference type="InterPro" id="IPR036188">
    <property type="entry name" value="FAD/NAD-bd_sf"/>
</dbReference>
<evidence type="ECO:0000256" key="3">
    <source>
        <dbReference type="SAM" id="Phobius"/>
    </source>
</evidence>
<accession>A0AAN6PHG1</accession>
<protein>
    <submittedName>
        <fullName evidence="4">Monooxygenase</fullName>
    </submittedName>
</protein>
<evidence type="ECO:0000313" key="4">
    <source>
        <dbReference type="EMBL" id="KAK4040095.1"/>
    </source>
</evidence>
<reference evidence="5" key="1">
    <citation type="journal article" date="2023" name="Mol. Phylogenet. Evol.">
        <title>Genome-scale phylogeny and comparative genomics of the fungal order Sordariales.</title>
        <authorList>
            <person name="Hensen N."/>
            <person name="Bonometti L."/>
            <person name="Westerberg I."/>
            <person name="Brannstrom I.O."/>
            <person name="Guillou S."/>
            <person name="Cros-Aarteil S."/>
            <person name="Calhoun S."/>
            <person name="Haridas S."/>
            <person name="Kuo A."/>
            <person name="Mondo S."/>
            <person name="Pangilinan J."/>
            <person name="Riley R."/>
            <person name="LaButti K."/>
            <person name="Andreopoulos B."/>
            <person name="Lipzen A."/>
            <person name="Chen C."/>
            <person name="Yan M."/>
            <person name="Daum C."/>
            <person name="Ng V."/>
            <person name="Clum A."/>
            <person name="Steindorff A."/>
            <person name="Ohm R.A."/>
            <person name="Martin F."/>
            <person name="Silar P."/>
            <person name="Natvig D.O."/>
            <person name="Lalanne C."/>
            <person name="Gautier V."/>
            <person name="Ament-Velasquez S.L."/>
            <person name="Kruys A."/>
            <person name="Hutchinson M.I."/>
            <person name="Powell A.J."/>
            <person name="Barry K."/>
            <person name="Miller A.N."/>
            <person name="Grigoriev I.V."/>
            <person name="Debuchy R."/>
            <person name="Gladieux P."/>
            <person name="Hiltunen Thoren M."/>
            <person name="Johannesson H."/>
        </authorList>
    </citation>
    <scope>NUCLEOTIDE SEQUENCE [LARGE SCALE GENOMIC DNA]</scope>
    <source>
        <strain evidence="5">CBS 284.82</strain>
    </source>
</reference>
<keyword evidence="4" id="KW-0503">Monooxygenase</keyword>
<dbReference type="GO" id="GO:0004497">
    <property type="term" value="F:monooxygenase activity"/>
    <property type="evidence" value="ECO:0007669"/>
    <property type="project" value="UniProtKB-KW"/>
</dbReference>
<evidence type="ECO:0000256" key="2">
    <source>
        <dbReference type="ARBA" id="ARBA00022857"/>
    </source>
</evidence>
<dbReference type="SUPFAM" id="SSF51735">
    <property type="entry name" value="NAD(P)-binding Rossmann-fold domains"/>
    <property type="match status" value="1"/>
</dbReference>
<dbReference type="PANTHER" id="PTHR42877">
    <property type="entry name" value="L-ORNITHINE N(5)-MONOOXYGENASE-RELATED"/>
    <property type="match status" value="1"/>
</dbReference>
<keyword evidence="2" id="KW-0521">NADP</keyword>
<dbReference type="AlphaFoldDB" id="A0AAN6PHG1"/>
<keyword evidence="3" id="KW-0472">Membrane</keyword>
<dbReference type="InterPro" id="IPR002347">
    <property type="entry name" value="SDR_fam"/>
</dbReference>
<dbReference type="PRINTS" id="PR00080">
    <property type="entry name" value="SDRFAMILY"/>
</dbReference>
<evidence type="ECO:0000313" key="5">
    <source>
        <dbReference type="Proteomes" id="UP001303115"/>
    </source>
</evidence>
<gene>
    <name evidence="4" type="ORF">C8A01DRAFT_46496</name>
</gene>
<comment type="caution">
    <text evidence="4">The sequence shown here is derived from an EMBL/GenBank/DDBJ whole genome shotgun (WGS) entry which is preliminary data.</text>
</comment>
<dbReference type="EMBL" id="MU854384">
    <property type="protein sequence ID" value="KAK4040095.1"/>
    <property type="molecule type" value="Genomic_DNA"/>
</dbReference>
<keyword evidence="3" id="KW-0812">Transmembrane</keyword>